<sequence length="666" mass="72246">MSRFARRLTALALACAAVVTHAQVPSLPASASSAAPAPVAVAAATPSATPELNADDLSRFFDGLIPFALERGDIAGAVVSVVKDGDVLLARGYGHADLATGQVPSPEMSIYRPGSISKLFTWTAVMQQVEQGKLDLDADINRYLDFAIPPRDGKPVTLRQLMTHTGGFEDTASGMFPASAAGIDLEAYLKSHMPRRIYDAGMYTAYSNYGCGLAAYIVQRVSGERFESYVDRHIFQPLGMRHSTFMQPVSAELEPLLAIGYKTASDGVPKAFEMINPAPAGGLSSTAMDMARFMLAYLDGGGRGGAAILRPETVRQMLTRQHSNAPGLNGMDLGFYDEDRNGQRIVGHAGDLDYFHSDLHLLLDAHVGIFVSFNSLGNEAGAHVVRKEILRRFLDRYYPQPAKHTAALPSAADDAAKVAGWYWSTRRNDSALRLFYLLGQTSVSPQPDHTIIVSAFTDAAGAPLRWHEVAPLLYRDASDTTLLRFVADTDGSIRYFATDEEVPVAVFQRIGGAGALGSVLLWLSLSSLMIFAAWLAWPIGAWTRRHYRRSLLLTPAAMRFRRLSRLAVTVLALTILGWTALLTYVLANDAIPLLQGGITPALYVLYVWGVLALLAVAVVVAHAVGTWRAPRRGRWVRLGETLLALAALYLGWFIVAFGLVSFSTAY</sequence>
<evidence type="ECO:0000259" key="3">
    <source>
        <dbReference type="Pfam" id="PF00144"/>
    </source>
</evidence>
<comment type="caution">
    <text evidence="4">The sequence shown here is derived from an EMBL/GenBank/DDBJ whole genome shotgun (WGS) entry which is preliminary data.</text>
</comment>
<feature type="domain" description="Beta-lactamase-related" evidence="3">
    <location>
        <begin position="69"/>
        <end position="383"/>
    </location>
</feature>
<gene>
    <name evidence="4" type="ORF">HBF26_12165</name>
</gene>
<dbReference type="Pfam" id="PF00144">
    <property type="entry name" value="Beta-lactamase"/>
    <property type="match status" value="1"/>
</dbReference>
<dbReference type="InterPro" id="IPR050491">
    <property type="entry name" value="AmpC-like"/>
</dbReference>
<proteinExistence type="predicted"/>
<reference evidence="4 5" key="1">
    <citation type="journal article" date="2011" name="Curr. Microbiol.">
        <title>Luteibacter jiangsuensis sp. nov.: a methamidophos-degrading bacterium isolated from a methamidophos-manufacturing factory.</title>
        <authorList>
            <person name="Wang L."/>
            <person name="Wang G.L."/>
            <person name="Li S.P."/>
            <person name="Jiang J.D."/>
        </authorList>
    </citation>
    <scope>NUCLEOTIDE SEQUENCE [LARGE SCALE GENOMIC DNA]</scope>
    <source>
        <strain evidence="4 5">CGMCC 1.10133</strain>
    </source>
</reference>
<protein>
    <submittedName>
        <fullName evidence="4">Beta-lactamase family protein</fullName>
    </submittedName>
</protein>
<dbReference type="InterPro" id="IPR001466">
    <property type="entry name" value="Beta-lactam-related"/>
</dbReference>
<dbReference type="PANTHER" id="PTHR46825">
    <property type="entry name" value="D-ALANYL-D-ALANINE-CARBOXYPEPTIDASE/ENDOPEPTIDASE AMPH"/>
    <property type="match status" value="1"/>
</dbReference>
<dbReference type="Proteomes" id="UP001429601">
    <property type="component" value="Unassembled WGS sequence"/>
</dbReference>
<dbReference type="Gene3D" id="3.40.710.10">
    <property type="entry name" value="DD-peptidase/beta-lactamase superfamily"/>
    <property type="match status" value="1"/>
</dbReference>
<keyword evidence="1" id="KW-1133">Transmembrane helix</keyword>
<organism evidence="4 5">
    <name type="scientific">Luteibacter jiangsuensis</name>
    <dbReference type="NCBI Taxonomy" id="637577"/>
    <lineage>
        <taxon>Bacteria</taxon>
        <taxon>Pseudomonadati</taxon>
        <taxon>Pseudomonadota</taxon>
        <taxon>Gammaproteobacteria</taxon>
        <taxon>Lysobacterales</taxon>
        <taxon>Rhodanobacteraceae</taxon>
        <taxon>Luteibacter</taxon>
    </lineage>
</organism>
<keyword evidence="1" id="KW-0812">Transmembrane</keyword>
<keyword evidence="5" id="KW-1185">Reference proteome</keyword>
<feature type="transmembrane region" description="Helical" evidence="1">
    <location>
        <begin position="519"/>
        <end position="542"/>
    </location>
</feature>
<evidence type="ECO:0000256" key="1">
    <source>
        <dbReference type="SAM" id="Phobius"/>
    </source>
</evidence>
<dbReference type="PANTHER" id="PTHR46825:SF9">
    <property type="entry name" value="BETA-LACTAMASE-RELATED DOMAIN-CONTAINING PROTEIN"/>
    <property type="match status" value="1"/>
</dbReference>
<feature type="transmembrane region" description="Helical" evidence="1">
    <location>
        <begin position="641"/>
        <end position="662"/>
    </location>
</feature>
<feature type="transmembrane region" description="Helical" evidence="1">
    <location>
        <begin position="606"/>
        <end position="629"/>
    </location>
</feature>
<evidence type="ECO:0000313" key="5">
    <source>
        <dbReference type="Proteomes" id="UP001429601"/>
    </source>
</evidence>
<dbReference type="RefSeq" id="WP_167126641.1">
    <property type="nucleotide sequence ID" value="NZ_JAAQQR010000005.1"/>
</dbReference>
<dbReference type="SUPFAM" id="SSF56601">
    <property type="entry name" value="beta-lactamase/transpeptidase-like"/>
    <property type="match status" value="1"/>
</dbReference>
<keyword evidence="2" id="KW-0732">Signal</keyword>
<dbReference type="EMBL" id="JAAQQR010000005">
    <property type="protein sequence ID" value="NID05646.1"/>
    <property type="molecule type" value="Genomic_DNA"/>
</dbReference>
<feature type="signal peptide" evidence="2">
    <location>
        <begin position="1"/>
        <end position="22"/>
    </location>
</feature>
<feature type="chain" id="PRO_5047111206" evidence="2">
    <location>
        <begin position="23"/>
        <end position="666"/>
    </location>
</feature>
<feature type="transmembrane region" description="Helical" evidence="1">
    <location>
        <begin position="563"/>
        <end position="586"/>
    </location>
</feature>
<dbReference type="InterPro" id="IPR012338">
    <property type="entry name" value="Beta-lactam/transpept-like"/>
</dbReference>
<keyword evidence="1" id="KW-0472">Membrane</keyword>
<evidence type="ECO:0000256" key="2">
    <source>
        <dbReference type="SAM" id="SignalP"/>
    </source>
</evidence>
<evidence type="ECO:0000313" key="4">
    <source>
        <dbReference type="EMBL" id="NID05646.1"/>
    </source>
</evidence>
<name>A0ABX0Q779_9GAMM</name>
<accession>A0ABX0Q779</accession>